<evidence type="ECO:0008006" key="13">
    <source>
        <dbReference type="Google" id="ProtNLM"/>
    </source>
</evidence>
<feature type="transmembrane region" description="Helical" evidence="10">
    <location>
        <begin position="693"/>
        <end position="711"/>
    </location>
</feature>
<dbReference type="InterPro" id="IPR052843">
    <property type="entry name" value="ER_body_metal_sequester"/>
</dbReference>
<protein>
    <recommendedName>
        <fullName evidence="13">Membrane protein of ER body-like protein</fullName>
    </recommendedName>
</protein>
<evidence type="ECO:0000256" key="6">
    <source>
        <dbReference type="ARBA" id="ARBA00022989"/>
    </source>
</evidence>
<feature type="compositionally biased region" description="Acidic residues" evidence="9">
    <location>
        <begin position="69"/>
        <end position="80"/>
    </location>
</feature>
<comment type="catalytic activity">
    <reaction evidence="8">
        <text>Fe(2+)(in) = Fe(2+)(out)</text>
        <dbReference type="Rhea" id="RHEA:28486"/>
        <dbReference type="ChEBI" id="CHEBI:29033"/>
    </reaction>
    <physiologicalReaction direction="left-to-right" evidence="8">
        <dbReference type="Rhea" id="RHEA:28487"/>
    </physiologicalReaction>
</comment>
<feature type="transmembrane region" description="Helical" evidence="10">
    <location>
        <begin position="659"/>
        <end position="681"/>
    </location>
</feature>
<dbReference type="GO" id="GO:0005384">
    <property type="term" value="F:manganese ion transmembrane transporter activity"/>
    <property type="evidence" value="ECO:0007669"/>
    <property type="project" value="InterPro"/>
</dbReference>
<feature type="region of interest" description="Disordered" evidence="9">
    <location>
        <begin position="362"/>
        <end position="398"/>
    </location>
</feature>
<feature type="compositionally biased region" description="Acidic residues" evidence="9">
    <location>
        <begin position="1"/>
        <end position="12"/>
    </location>
</feature>
<feature type="compositionally biased region" description="Basic residues" evidence="9">
    <location>
        <begin position="236"/>
        <end position="245"/>
    </location>
</feature>
<keyword evidence="5 10" id="KW-0812">Transmembrane</keyword>
<comment type="similarity">
    <text evidence="2">Belongs to the CCC1 family.</text>
</comment>
<keyword evidence="3" id="KW-0408">Iron</keyword>
<dbReference type="EMBL" id="BPVZ01000069">
    <property type="protein sequence ID" value="GKV25433.1"/>
    <property type="molecule type" value="Genomic_DNA"/>
</dbReference>
<proteinExistence type="inferred from homology"/>
<feature type="transmembrane region" description="Helical" evidence="10">
    <location>
        <begin position="606"/>
        <end position="624"/>
    </location>
</feature>
<dbReference type="PANTHER" id="PTHR38937:SF2">
    <property type="entry name" value="MEMBRANE PROTEIN OF ER BODY-LIKE PROTEIN ISOFORM X1"/>
    <property type="match status" value="1"/>
</dbReference>
<evidence type="ECO:0000256" key="3">
    <source>
        <dbReference type="ARBA" id="ARBA00022496"/>
    </source>
</evidence>
<evidence type="ECO:0000256" key="9">
    <source>
        <dbReference type="SAM" id="MobiDB-lite"/>
    </source>
</evidence>
<evidence type="ECO:0000256" key="5">
    <source>
        <dbReference type="ARBA" id="ARBA00022692"/>
    </source>
</evidence>
<feature type="region of interest" description="Disordered" evidence="9">
    <location>
        <begin position="236"/>
        <end position="279"/>
    </location>
</feature>
<keyword evidence="7 10" id="KW-0472">Membrane</keyword>
<keyword evidence="3" id="KW-0406">Ion transport</keyword>
<keyword evidence="12" id="KW-1185">Reference proteome</keyword>
<feature type="compositionally biased region" description="Basic and acidic residues" evidence="9">
    <location>
        <begin position="81"/>
        <end position="90"/>
    </location>
</feature>
<feature type="compositionally biased region" description="Gly residues" evidence="9">
    <location>
        <begin position="91"/>
        <end position="106"/>
    </location>
</feature>
<name>A0AAV5KLT9_9ROSI</name>
<gene>
    <name evidence="11" type="ORF">SLEP1_g34874</name>
</gene>
<feature type="region of interest" description="Disordered" evidence="9">
    <location>
        <begin position="153"/>
        <end position="172"/>
    </location>
</feature>
<evidence type="ECO:0000313" key="11">
    <source>
        <dbReference type="EMBL" id="GKV25433.1"/>
    </source>
</evidence>
<evidence type="ECO:0000256" key="8">
    <source>
        <dbReference type="ARBA" id="ARBA00044464"/>
    </source>
</evidence>
<dbReference type="InterPro" id="IPR008217">
    <property type="entry name" value="Ccc1_fam"/>
</dbReference>
<keyword evidence="3" id="KW-0813">Transport</keyword>
<feature type="compositionally biased region" description="Polar residues" evidence="9">
    <location>
        <begin position="260"/>
        <end position="271"/>
    </location>
</feature>
<dbReference type="GO" id="GO:0006826">
    <property type="term" value="P:iron ion transport"/>
    <property type="evidence" value="ECO:0007669"/>
    <property type="project" value="UniProtKB-KW"/>
</dbReference>
<evidence type="ECO:0000313" key="12">
    <source>
        <dbReference type="Proteomes" id="UP001054252"/>
    </source>
</evidence>
<feature type="transmembrane region" description="Helical" evidence="10">
    <location>
        <begin position="723"/>
        <end position="744"/>
    </location>
</feature>
<evidence type="ECO:0000256" key="2">
    <source>
        <dbReference type="ARBA" id="ARBA00007049"/>
    </source>
</evidence>
<feature type="region of interest" description="Disordered" evidence="9">
    <location>
        <begin position="1"/>
        <end position="106"/>
    </location>
</feature>
<dbReference type="GO" id="GO:0005774">
    <property type="term" value="C:vacuolar membrane"/>
    <property type="evidence" value="ECO:0007669"/>
    <property type="project" value="UniProtKB-SubCell"/>
</dbReference>
<comment type="subcellular location">
    <subcellularLocation>
        <location evidence="1">Vacuole membrane</location>
        <topology evidence="1">Multi-pass membrane protein</topology>
    </subcellularLocation>
</comment>
<evidence type="ECO:0000256" key="1">
    <source>
        <dbReference type="ARBA" id="ARBA00004128"/>
    </source>
</evidence>
<feature type="compositionally biased region" description="Basic and acidic residues" evidence="9">
    <location>
        <begin position="161"/>
        <end position="172"/>
    </location>
</feature>
<dbReference type="Pfam" id="PF01988">
    <property type="entry name" value="VIT1"/>
    <property type="match status" value="1"/>
</dbReference>
<organism evidence="11 12">
    <name type="scientific">Rubroshorea leprosula</name>
    <dbReference type="NCBI Taxonomy" id="152421"/>
    <lineage>
        <taxon>Eukaryota</taxon>
        <taxon>Viridiplantae</taxon>
        <taxon>Streptophyta</taxon>
        <taxon>Embryophyta</taxon>
        <taxon>Tracheophyta</taxon>
        <taxon>Spermatophyta</taxon>
        <taxon>Magnoliopsida</taxon>
        <taxon>eudicotyledons</taxon>
        <taxon>Gunneridae</taxon>
        <taxon>Pentapetalae</taxon>
        <taxon>rosids</taxon>
        <taxon>malvids</taxon>
        <taxon>Malvales</taxon>
        <taxon>Dipterocarpaceae</taxon>
        <taxon>Rubroshorea</taxon>
    </lineage>
</organism>
<dbReference type="GO" id="GO:0030026">
    <property type="term" value="P:intracellular manganese ion homeostasis"/>
    <property type="evidence" value="ECO:0007669"/>
    <property type="project" value="InterPro"/>
</dbReference>
<evidence type="ECO:0000256" key="10">
    <source>
        <dbReference type="SAM" id="Phobius"/>
    </source>
</evidence>
<keyword evidence="3" id="KW-0410">Iron transport</keyword>
<keyword evidence="6 10" id="KW-1133">Transmembrane helix</keyword>
<reference evidence="11 12" key="1">
    <citation type="journal article" date="2021" name="Commun. Biol.">
        <title>The genome of Shorea leprosula (Dipterocarpaceae) highlights the ecological relevance of drought in aseasonal tropical rainforests.</title>
        <authorList>
            <person name="Ng K.K.S."/>
            <person name="Kobayashi M.J."/>
            <person name="Fawcett J.A."/>
            <person name="Hatakeyama M."/>
            <person name="Paape T."/>
            <person name="Ng C.H."/>
            <person name="Ang C.C."/>
            <person name="Tnah L.H."/>
            <person name="Lee C.T."/>
            <person name="Nishiyama T."/>
            <person name="Sese J."/>
            <person name="O'Brien M.J."/>
            <person name="Copetti D."/>
            <person name="Mohd Noor M.I."/>
            <person name="Ong R.C."/>
            <person name="Putra M."/>
            <person name="Sireger I.Z."/>
            <person name="Indrioko S."/>
            <person name="Kosugi Y."/>
            <person name="Izuno A."/>
            <person name="Isagi Y."/>
            <person name="Lee S.L."/>
            <person name="Shimizu K.K."/>
        </authorList>
    </citation>
    <scope>NUCLEOTIDE SEQUENCE [LARGE SCALE GENOMIC DNA]</scope>
    <source>
        <strain evidence="11">214</strain>
    </source>
</reference>
<sequence length="781" mass="84481">MEVEVEEVEVEDNVALRRRQYRKPDLDANPVGSNGSKPGDDHGGIESEASAVTNGSEPAADLGGIESEASAEQEGEEEVDDRERDVEHENGNGGGDNLEENGGGGGIRSGVYFDKLEGTESTNVVSEIQSERIHIAGSSNCCGKIVESVNVSGLRSSPPEKSFDTPEAGSKHFDQRTDVDVDVDVDEDFDSIEEIEEEFTELDVEGVLKMQNTHDLYCPNCNSCITRRVILIRRKPKIRHKRKPERKFDDHPTYAPDAQGSENVSSTTSATPALDEQGNDGEREAFRCLSCLSFFIPTGNGFRIFKFSGESKKNENTPSPENIPAGRTNWFFSIFAIGKSKTALEQARSLPEVGAIDQHVPSQSADNMSHSHKNDPLGDPIDSRTATHPGKPADPPLAPIAMEPKVDVETVNETVSDHNDSTQTESFVYGGQVRDGVTGPQKSVKDISNSSTEVSILMDMGGKSDDAMVEKNPGMETFSKSFLKKDNKALCHYDFATESHDSGTRVSISPMRGSPLLEEVKTESVETGATLTKTSRGDDLIVVVEEGSVGTTVSQRIESTAVSTENGVSESRGLDILKSIVYGGLIESITSLGVVSSAAGAGASTLNVLALGLANLLGGLFVIIHNLRELKNEQSGGVSSETNTQEDRYQEILGRRDNFALHATVSILSYLIFGLVPPVVYSFSFRQSDNRDLKLASLAAASLVCIILLAIGKAHVGKPRRTYFKTVLHYVIIGFMASGVSYLVGELLKKLLEELGWFDSSSAVTTLFPEAKPLERAWASY</sequence>
<comment type="caution">
    <text evidence="11">The sequence shown here is derived from an EMBL/GenBank/DDBJ whole genome shotgun (WGS) entry which is preliminary data.</text>
</comment>
<dbReference type="Proteomes" id="UP001054252">
    <property type="component" value="Unassembled WGS sequence"/>
</dbReference>
<evidence type="ECO:0000256" key="4">
    <source>
        <dbReference type="ARBA" id="ARBA00022554"/>
    </source>
</evidence>
<dbReference type="AlphaFoldDB" id="A0AAV5KLT9"/>
<dbReference type="PANTHER" id="PTHR38937">
    <property type="entry name" value="MEMBRANE PROTEIN OF ER BODY-LIKE PROTEIN"/>
    <property type="match status" value="1"/>
</dbReference>
<keyword evidence="4" id="KW-0926">Vacuole</keyword>
<evidence type="ECO:0000256" key="7">
    <source>
        <dbReference type="ARBA" id="ARBA00023136"/>
    </source>
</evidence>
<accession>A0AAV5KLT9</accession>